<keyword evidence="2" id="KW-1185">Reference proteome</keyword>
<name>A0A402ANH1_9CHLR</name>
<protein>
    <submittedName>
        <fullName evidence="1">Uncharacterized protein</fullName>
    </submittedName>
</protein>
<dbReference type="AlphaFoldDB" id="A0A402ANH1"/>
<accession>A0A402ANH1</accession>
<dbReference type="Proteomes" id="UP000287188">
    <property type="component" value="Unassembled WGS sequence"/>
</dbReference>
<sequence>MGPMDYCSVKMKLNQIHTDATKIVANPNDTDSLNDLYTQSSNAYDGQFNPATGNRDGGAIWLYDHIQHLSSFTVRVYGS</sequence>
<organism evidence="1 2">
    <name type="scientific">Dictyobacter kobayashii</name>
    <dbReference type="NCBI Taxonomy" id="2014872"/>
    <lineage>
        <taxon>Bacteria</taxon>
        <taxon>Bacillati</taxon>
        <taxon>Chloroflexota</taxon>
        <taxon>Ktedonobacteria</taxon>
        <taxon>Ktedonobacterales</taxon>
        <taxon>Dictyobacteraceae</taxon>
        <taxon>Dictyobacter</taxon>
    </lineage>
</organism>
<dbReference type="EMBL" id="BIFS01000001">
    <property type="protein sequence ID" value="GCE20569.1"/>
    <property type="molecule type" value="Genomic_DNA"/>
</dbReference>
<evidence type="ECO:0000313" key="1">
    <source>
        <dbReference type="EMBL" id="GCE20569.1"/>
    </source>
</evidence>
<proteinExistence type="predicted"/>
<comment type="caution">
    <text evidence="1">The sequence shown here is derived from an EMBL/GenBank/DDBJ whole genome shotgun (WGS) entry which is preliminary data.</text>
</comment>
<evidence type="ECO:0000313" key="2">
    <source>
        <dbReference type="Proteomes" id="UP000287188"/>
    </source>
</evidence>
<gene>
    <name evidence="1" type="ORF">KDK_43690</name>
</gene>
<reference evidence="2" key="1">
    <citation type="submission" date="2018-12" db="EMBL/GenBank/DDBJ databases">
        <title>Tengunoibacter tsumagoiensis gen. nov., sp. nov., Dictyobacter kobayashii sp. nov., D. alpinus sp. nov., and D. joshuensis sp. nov. and description of Dictyobacteraceae fam. nov. within the order Ktedonobacterales isolated from Tengu-no-mugimeshi.</title>
        <authorList>
            <person name="Wang C.M."/>
            <person name="Zheng Y."/>
            <person name="Sakai Y."/>
            <person name="Toyoda A."/>
            <person name="Minakuchi Y."/>
            <person name="Abe K."/>
            <person name="Yokota A."/>
            <person name="Yabe S."/>
        </authorList>
    </citation>
    <scope>NUCLEOTIDE SEQUENCE [LARGE SCALE GENOMIC DNA]</scope>
    <source>
        <strain evidence="2">Uno11</strain>
    </source>
</reference>